<dbReference type="InterPro" id="IPR001189">
    <property type="entry name" value="Mn/Fe_SOD"/>
</dbReference>
<feature type="binding site" evidence="5">
    <location>
        <position position="55"/>
    </location>
    <ligand>
        <name>Mn(2+)</name>
        <dbReference type="ChEBI" id="CHEBI:29035"/>
    </ligand>
</feature>
<dbReference type="FunFam" id="3.55.40.20:FF:000004">
    <property type="entry name" value="Superoxide dismutase [Fe]"/>
    <property type="match status" value="1"/>
</dbReference>
<dbReference type="FunFam" id="1.10.287.990:FF:000001">
    <property type="entry name" value="Superoxide dismutase"/>
    <property type="match status" value="1"/>
</dbReference>
<dbReference type="InterPro" id="IPR019832">
    <property type="entry name" value="Mn/Fe_SOD_C"/>
</dbReference>
<dbReference type="Gene3D" id="1.10.287.990">
    <property type="entry name" value="Fe,Mn superoxide dismutase (SOD) domain"/>
    <property type="match status" value="1"/>
</dbReference>
<comment type="similarity">
    <text evidence="1 6">Belongs to the iron/manganese superoxide dismutase family.</text>
</comment>
<gene>
    <name evidence="9" type="ORF">FRC98_13630</name>
</gene>
<dbReference type="SUPFAM" id="SSF46609">
    <property type="entry name" value="Fe,Mn superoxide dismutase (SOD), N-terminal domain"/>
    <property type="match status" value="1"/>
</dbReference>
<protein>
    <recommendedName>
        <fullName evidence="2 6">Superoxide dismutase</fullName>
        <ecNumber evidence="2 6">1.15.1.1</ecNumber>
    </recommendedName>
</protein>
<dbReference type="Pfam" id="PF00081">
    <property type="entry name" value="Sod_Fe_N"/>
    <property type="match status" value="1"/>
</dbReference>
<dbReference type="GO" id="GO:0046872">
    <property type="term" value="F:metal ion binding"/>
    <property type="evidence" value="ECO:0007669"/>
    <property type="project" value="UniProtKB-KW"/>
</dbReference>
<dbReference type="Pfam" id="PF02777">
    <property type="entry name" value="Sod_Fe_C"/>
    <property type="match status" value="1"/>
</dbReference>
<sequence length="233" mass="26621">MLQSALYGAENAPFTDRNDPILRRFFMAGNHTLPELNYAYDALEPFIDEQTMRLHHSKHHMGYVNGLNAAEKALKEARESGDFGKIRDLERLAAFHGSGHFNHCLFWQNMTPADNYKDPSGDLLKQINKDFGSLDSLKAQFGAAAKAVEGSGWGLLCWQPAGEQLVTLAAENHQKQTQFTAIPVLALDVWEHAYYLKYQNNRGQYVDQWWNVVNWENVAENLARATQYKFELR</sequence>
<keyword evidence="3 5" id="KW-0479">Metal-binding</keyword>
<evidence type="ECO:0000256" key="1">
    <source>
        <dbReference type="ARBA" id="ARBA00008714"/>
    </source>
</evidence>
<evidence type="ECO:0000256" key="5">
    <source>
        <dbReference type="PIRSR" id="PIRSR000349-1"/>
    </source>
</evidence>
<dbReference type="InterPro" id="IPR036314">
    <property type="entry name" value="SOD_C_sf"/>
</dbReference>
<organism evidence="9 10">
    <name type="scientific">Lujinxingia vulgaris</name>
    <dbReference type="NCBI Taxonomy" id="2600176"/>
    <lineage>
        <taxon>Bacteria</taxon>
        <taxon>Deltaproteobacteria</taxon>
        <taxon>Bradymonadales</taxon>
        <taxon>Lujinxingiaceae</taxon>
        <taxon>Lujinxingia</taxon>
    </lineage>
</organism>
<evidence type="ECO:0000313" key="10">
    <source>
        <dbReference type="Proteomes" id="UP000321412"/>
    </source>
</evidence>
<dbReference type="AlphaFoldDB" id="A0A5C6X4U5"/>
<evidence type="ECO:0000256" key="6">
    <source>
        <dbReference type="RuleBase" id="RU000414"/>
    </source>
</evidence>
<evidence type="ECO:0000313" key="9">
    <source>
        <dbReference type="EMBL" id="TXD36158.1"/>
    </source>
</evidence>
<dbReference type="Gene3D" id="3.55.40.20">
    <property type="entry name" value="Iron/manganese superoxide dismutase, C-terminal domain"/>
    <property type="match status" value="1"/>
</dbReference>
<dbReference type="OrthoDB" id="9803125at2"/>
<dbReference type="GO" id="GO:0004784">
    <property type="term" value="F:superoxide dismutase activity"/>
    <property type="evidence" value="ECO:0007669"/>
    <property type="project" value="UniProtKB-EC"/>
</dbReference>
<keyword evidence="4 6" id="KW-0560">Oxidoreductase</keyword>
<dbReference type="PIRSF" id="PIRSF000349">
    <property type="entry name" value="SODismutase"/>
    <property type="match status" value="1"/>
</dbReference>
<dbReference type="PROSITE" id="PS00088">
    <property type="entry name" value="SOD_MN"/>
    <property type="match status" value="1"/>
</dbReference>
<proteinExistence type="inferred from homology"/>
<feature type="binding site" evidence="5">
    <location>
        <position position="192"/>
    </location>
    <ligand>
        <name>Mn(2+)</name>
        <dbReference type="ChEBI" id="CHEBI:29035"/>
    </ligand>
</feature>
<evidence type="ECO:0000256" key="3">
    <source>
        <dbReference type="ARBA" id="ARBA00022723"/>
    </source>
</evidence>
<dbReference type="PANTHER" id="PTHR11404:SF6">
    <property type="entry name" value="SUPEROXIDE DISMUTASE [MN], MITOCHONDRIAL"/>
    <property type="match status" value="1"/>
</dbReference>
<evidence type="ECO:0000256" key="4">
    <source>
        <dbReference type="ARBA" id="ARBA00023002"/>
    </source>
</evidence>
<keyword evidence="10" id="KW-1185">Reference proteome</keyword>
<accession>A0A5C6X4U5</accession>
<dbReference type="EMBL" id="VOSM01000006">
    <property type="protein sequence ID" value="TXD36158.1"/>
    <property type="molecule type" value="Genomic_DNA"/>
</dbReference>
<dbReference type="EC" id="1.15.1.1" evidence="2 6"/>
<evidence type="ECO:0000259" key="7">
    <source>
        <dbReference type="Pfam" id="PF00081"/>
    </source>
</evidence>
<dbReference type="InterPro" id="IPR050265">
    <property type="entry name" value="Fe/Mn_Superoxide_Dismutase"/>
</dbReference>
<feature type="domain" description="Manganese/iron superoxide dismutase C-terminal" evidence="8">
    <location>
        <begin position="119"/>
        <end position="220"/>
    </location>
</feature>
<dbReference type="SUPFAM" id="SSF54719">
    <property type="entry name" value="Fe,Mn superoxide dismutase (SOD), C-terminal domain"/>
    <property type="match status" value="1"/>
</dbReference>
<dbReference type="PANTHER" id="PTHR11404">
    <property type="entry name" value="SUPEROXIDE DISMUTASE 2"/>
    <property type="match status" value="1"/>
</dbReference>
<dbReference type="Proteomes" id="UP000321412">
    <property type="component" value="Unassembled WGS sequence"/>
</dbReference>
<comment type="catalytic activity">
    <reaction evidence="6">
        <text>2 superoxide + 2 H(+) = H2O2 + O2</text>
        <dbReference type="Rhea" id="RHEA:20696"/>
        <dbReference type="ChEBI" id="CHEBI:15378"/>
        <dbReference type="ChEBI" id="CHEBI:15379"/>
        <dbReference type="ChEBI" id="CHEBI:16240"/>
        <dbReference type="ChEBI" id="CHEBI:18421"/>
        <dbReference type="EC" id="1.15.1.1"/>
    </reaction>
</comment>
<feature type="binding site" evidence="5">
    <location>
        <position position="103"/>
    </location>
    <ligand>
        <name>Mn(2+)</name>
        <dbReference type="ChEBI" id="CHEBI:29035"/>
    </ligand>
</feature>
<dbReference type="InterPro" id="IPR019831">
    <property type="entry name" value="Mn/Fe_SOD_N"/>
</dbReference>
<dbReference type="PRINTS" id="PR01703">
    <property type="entry name" value="MNSODISMTASE"/>
</dbReference>
<comment type="function">
    <text evidence="6">Destroys radicals which are normally produced within the cells and which are toxic to biological systems.</text>
</comment>
<comment type="caution">
    <text evidence="9">The sequence shown here is derived from an EMBL/GenBank/DDBJ whole genome shotgun (WGS) entry which is preliminary data.</text>
</comment>
<feature type="domain" description="Manganese/iron superoxide dismutase N-terminal" evidence="7">
    <location>
        <begin position="31"/>
        <end position="111"/>
    </location>
</feature>
<evidence type="ECO:0000259" key="8">
    <source>
        <dbReference type="Pfam" id="PF02777"/>
    </source>
</evidence>
<reference evidence="9 10" key="1">
    <citation type="submission" date="2019-08" db="EMBL/GenBank/DDBJ databases">
        <title>Bradymonadales sp. TMQ4.</title>
        <authorList>
            <person name="Liang Q."/>
        </authorList>
    </citation>
    <scope>NUCLEOTIDE SEQUENCE [LARGE SCALE GENOMIC DNA]</scope>
    <source>
        <strain evidence="9 10">TMQ4</strain>
    </source>
</reference>
<dbReference type="InterPro" id="IPR036324">
    <property type="entry name" value="Mn/Fe_SOD_N_sf"/>
</dbReference>
<evidence type="ECO:0000256" key="2">
    <source>
        <dbReference type="ARBA" id="ARBA00012682"/>
    </source>
</evidence>
<feature type="binding site" evidence="5">
    <location>
        <position position="188"/>
    </location>
    <ligand>
        <name>Mn(2+)</name>
        <dbReference type="ChEBI" id="CHEBI:29035"/>
    </ligand>
</feature>
<name>A0A5C6X4U5_9DELT</name>
<dbReference type="InterPro" id="IPR019833">
    <property type="entry name" value="Mn/Fe_SOD_BS"/>
</dbReference>